<dbReference type="AlphaFoldDB" id="A0A9D7K2J1"/>
<dbReference type="Proteomes" id="UP000886689">
    <property type="component" value="Unassembled WGS sequence"/>
</dbReference>
<feature type="region of interest" description="Disordered" evidence="1">
    <location>
        <begin position="68"/>
        <end position="95"/>
    </location>
</feature>
<reference evidence="2" key="1">
    <citation type="submission" date="2020-10" db="EMBL/GenBank/DDBJ databases">
        <title>Connecting structure to function with the recovery of over 1000 high-quality activated sludge metagenome-assembled genomes encoding full-length rRNA genes using long-read sequencing.</title>
        <authorList>
            <person name="Singleton C.M."/>
            <person name="Petriglieri F."/>
            <person name="Kristensen J.M."/>
            <person name="Kirkegaard R.H."/>
            <person name="Michaelsen T.Y."/>
            <person name="Andersen M.H."/>
            <person name="Karst S.M."/>
            <person name="Dueholm M.S."/>
            <person name="Nielsen P.H."/>
            <person name="Albertsen M."/>
        </authorList>
    </citation>
    <scope>NUCLEOTIDE SEQUENCE</scope>
    <source>
        <strain evidence="2">Hirt_18-Q3-R61-65_BATAC.395</strain>
    </source>
</reference>
<proteinExistence type="predicted"/>
<organism evidence="2 3">
    <name type="scientific">Candidatus Proximibacter danicus</name>
    <dbReference type="NCBI Taxonomy" id="2954365"/>
    <lineage>
        <taxon>Bacteria</taxon>
        <taxon>Pseudomonadati</taxon>
        <taxon>Pseudomonadota</taxon>
        <taxon>Betaproteobacteria</taxon>
        <taxon>Candidatus Proximibacter</taxon>
    </lineage>
</organism>
<feature type="compositionally biased region" description="Acidic residues" evidence="1">
    <location>
        <begin position="68"/>
        <end position="79"/>
    </location>
</feature>
<dbReference type="EMBL" id="JADJUC010000007">
    <property type="protein sequence ID" value="MBK8524229.1"/>
    <property type="molecule type" value="Genomic_DNA"/>
</dbReference>
<accession>A0A9D7K2J1</accession>
<name>A0A9D7K2J1_9PROT</name>
<gene>
    <name evidence="2" type="ORF">IPL58_08920</name>
</gene>
<comment type="caution">
    <text evidence="2">The sequence shown here is derived from an EMBL/GenBank/DDBJ whole genome shotgun (WGS) entry which is preliminary data.</text>
</comment>
<protein>
    <submittedName>
        <fullName evidence="2">Uncharacterized protein</fullName>
    </submittedName>
</protein>
<sequence>MEKKLILPAEVKVCATCSYWDGERQVDEELNLVVVAEECRGECLAHEAVCDGLTDVRGIHHCSWEPLDAEGGDEAEAGDATDPVADGKLGNCTGT</sequence>
<evidence type="ECO:0000313" key="2">
    <source>
        <dbReference type="EMBL" id="MBK8524229.1"/>
    </source>
</evidence>
<evidence type="ECO:0000313" key="3">
    <source>
        <dbReference type="Proteomes" id="UP000886689"/>
    </source>
</evidence>
<evidence type="ECO:0000256" key="1">
    <source>
        <dbReference type="SAM" id="MobiDB-lite"/>
    </source>
</evidence>